<dbReference type="RefSeq" id="WP_265982701.1">
    <property type="nucleotide sequence ID" value="NZ_JAPHAV010000001.1"/>
</dbReference>
<evidence type="ECO:0000256" key="1">
    <source>
        <dbReference type="ARBA" id="ARBA00022679"/>
    </source>
</evidence>
<keyword evidence="1" id="KW-0808">Transferase</keyword>
<dbReference type="NCBIfam" id="NF007807">
    <property type="entry name" value="PRK10514.1"/>
    <property type="match status" value="1"/>
</dbReference>
<dbReference type="PROSITE" id="PS51186">
    <property type="entry name" value="GNAT"/>
    <property type="match status" value="1"/>
</dbReference>
<dbReference type="InterPro" id="IPR000182">
    <property type="entry name" value="GNAT_dom"/>
</dbReference>
<feature type="domain" description="N-acetyltransferase" evidence="3">
    <location>
        <begin position="2"/>
        <end position="143"/>
    </location>
</feature>
<name>A0ABT3QIV2_9HYPH</name>
<proteinExistence type="predicted"/>
<protein>
    <submittedName>
        <fullName evidence="4">Acetyltransferase</fullName>
    </submittedName>
</protein>
<keyword evidence="5" id="KW-1185">Reference proteome</keyword>
<sequence length="149" mass="16612">MIHIRKSKPADAPALTAIWRASVLATHDFLSREDFDEIEKLVGEQYLPNVEVDVIEDEGKPVGFMGMTDNNIDSLFISPDQRGKGIGKHMIAHAKKRGTLTVDVNEQNTQGLGFYRHVGFVETGRSETDDQGRPYPLLHLKLEAYSSSS</sequence>
<keyword evidence="2" id="KW-0012">Acyltransferase</keyword>
<dbReference type="PANTHER" id="PTHR43800">
    <property type="entry name" value="PEPTIDYL-LYSINE N-ACETYLTRANSFERASE YJAB"/>
    <property type="match status" value="1"/>
</dbReference>
<evidence type="ECO:0000256" key="2">
    <source>
        <dbReference type="ARBA" id="ARBA00023315"/>
    </source>
</evidence>
<evidence type="ECO:0000313" key="4">
    <source>
        <dbReference type="EMBL" id="MCX2695543.1"/>
    </source>
</evidence>
<dbReference type="Gene3D" id="3.40.630.30">
    <property type="match status" value="1"/>
</dbReference>
<dbReference type="SUPFAM" id="SSF55729">
    <property type="entry name" value="Acyl-CoA N-acyltransferases (Nat)"/>
    <property type="match status" value="1"/>
</dbReference>
<dbReference type="CDD" id="cd04301">
    <property type="entry name" value="NAT_SF"/>
    <property type="match status" value="1"/>
</dbReference>
<evidence type="ECO:0000313" key="5">
    <source>
        <dbReference type="Proteomes" id="UP001301216"/>
    </source>
</evidence>
<reference evidence="4 5" key="1">
    <citation type="submission" date="2022-11" db="EMBL/GenBank/DDBJ databases">
        <title>Brucella sp. YY2X, whole genome shotgun sequencing project.</title>
        <authorList>
            <person name="Yang Y."/>
        </authorList>
    </citation>
    <scope>NUCLEOTIDE SEQUENCE [LARGE SCALE GENOMIC DNA]</scope>
    <source>
        <strain evidence="4 5">YY2X</strain>
    </source>
</reference>
<dbReference type="InterPro" id="IPR016181">
    <property type="entry name" value="Acyl_CoA_acyltransferase"/>
</dbReference>
<accession>A0ABT3QIV2</accession>
<dbReference type="Pfam" id="PF13508">
    <property type="entry name" value="Acetyltransf_7"/>
    <property type="match status" value="1"/>
</dbReference>
<gene>
    <name evidence="4" type="ORF">OPR82_01980</name>
</gene>
<dbReference type="PANTHER" id="PTHR43800:SF1">
    <property type="entry name" value="PEPTIDYL-LYSINE N-ACETYLTRANSFERASE YJAB"/>
    <property type="match status" value="1"/>
</dbReference>
<dbReference type="Proteomes" id="UP001301216">
    <property type="component" value="Unassembled WGS sequence"/>
</dbReference>
<evidence type="ECO:0000259" key="3">
    <source>
        <dbReference type="PROSITE" id="PS51186"/>
    </source>
</evidence>
<organism evidence="4 5">
    <name type="scientific">Ochrobactrum chromiisoli</name>
    <dbReference type="NCBI Taxonomy" id="2993941"/>
    <lineage>
        <taxon>Bacteria</taxon>
        <taxon>Pseudomonadati</taxon>
        <taxon>Pseudomonadota</taxon>
        <taxon>Alphaproteobacteria</taxon>
        <taxon>Hyphomicrobiales</taxon>
        <taxon>Brucellaceae</taxon>
        <taxon>Brucella/Ochrobactrum group</taxon>
        <taxon>Ochrobactrum</taxon>
    </lineage>
</organism>
<dbReference type="EMBL" id="JAPHAV010000001">
    <property type="protein sequence ID" value="MCX2695543.1"/>
    <property type="molecule type" value="Genomic_DNA"/>
</dbReference>
<comment type="caution">
    <text evidence="4">The sequence shown here is derived from an EMBL/GenBank/DDBJ whole genome shotgun (WGS) entry which is preliminary data.</text>
</comment>